<evidence type="ECO:0000256" key="5">
    <source>
        <dbReference type="ARBA" id="ARBA00022917"/>
    </source>
</evidence>
<comment type="catalytic activity">
    <reaction evidence="6">
        <text>tRNA(His) + L-histidine + ATP = L-histidyl-tRNA(His) + AMP + diphosphate + H(+)</text>
        <dbReference type="Rhea" id="RHEA:17313"/>
        <dbReference type="Rhea" id="RHEA-COMP:9665"/>
        <dbReference type="Rhea" id="RHEA-COMP:9689"/>
        <dbReference type="ChEBI" id="CHEBI:15378"/>
        <dbReference type="ChEBI" id="CHEBI:30616"/>
        <dbReference type="ChEBI" id="CHEBI:33019"/>
        <dbReference type="ChEBI" id="CHEBI:57595"/>
        <dbReference type="ChEBI" id="CHEBI:78442"/>
        <dbReference type="ChEBI" id="CHEBI:78527"/>
        <dbReference type="ChEBI" id="CHEBI:456215"/>
        <dbReference type="EC" id="6.1.1.21"/>
    </reaction>
</comment>
<dbReference type="CDD" id="cd00773">
    <property type="entry name" value="HisRS-like_core"/>
    <property type="match status" value="1"/>
</dbReference>
<dbReference type="InterPro" id="IPR004516">
    <property type="entry name" value="HisRS/HisZ"/>
</dbReference>
<feature type="binding site" evidence="8">
    <location>
        <position position="142"/>
    </location>
    <ligand>
        <name>L-histidine</name>
        <dbReference type="ChEBI" id="CHEBI:57595"/>
    </ligand>
</feature>
<dbReference type="NCBIfam" id="TIGR00442">
    <property type="entry name" value="hisS"/>
    <property type="match status" value="1"/>
</dbReference>
<dbReference type="GO" id="GO:0005737">
    <property type="term" value="C:cytoplasm"/>
    <property type="evidence" value="ECO:0007669"/>
    <property type="project" value="UniProtKB-UniRule"/>
</dbReference>
<dbReference type="Gene3D" id="3.30.930.10">
    <property type="entry name" value="Bira Bifunctional Protein, Domain 2"/>
    <property type="match status" value="1"/>
</dbReference>
<dbReference type="InterPro" id="IPR015807">
    <property type="entry name" value="His-tRNA-ligase"/>
</dbReference>
<dbReference type="KEGG" id="faa:HMPREF0389_00985"/>
<name>D6GQL0_FILAD</name>
<dbReference type="EMBL" id="CP002390">
    <property type="protein sequence ID" value="EFE29063.2"/>
    <property type="molecule type" value="Genomic_DNA"/>
</dbReference>
<feature type="binding site" evidence="8">
    <location>
        <begin position="94"/>
        <end position="96"/>
    </location>
    <ligand>
        <name>L-histidine</name>
        <dbReference type="ChEBI" id="CHEBI:57595"/>
    </ligand>
</feature>
<evidence type="ECO:0000256" key="4">
    <source>
        <dbReference type="ARBA" id="ARBA00022840"/>
    </source>
</evidence>
<dbReference type="GO" id="GO:0016740">
    <property type="term" value="F:transferase activity"/>
    <property type="evidence" value="ECO:0007669"/>
    <property type="project" value="UniProtKB-ARBA"/>
</dbReference>
<evidence type="ECO:0000259" key="9">
    <source>
        <dbReference type="PROSITE" id="PS50862"/>
    </source>
</evidence>
<dbReference type="GO" id="GO:0140096">
    <property type="term" value="F:catalytic activity, acting on a protein"/>
    <property type="evidence" value="ECO:0007669"/>
    <property type="project" value="UniProtKB-ARBA"/>
</dbReference>
<organism evidence="10 11">
    <name type="scientific">Filifactor alocis (strain ATCC 35896 / CCUG 47790 / D40 B5)</name>
    <name type="common">Fusobacterium alocis</name>
    <dbReference type="NCBI Taxonomy" id="546269"/>
    <lineage>
        <taxon>Bacteria</taxon>
        <taxon>Bacillati</taxon>
        <taxon>Bacillota</taxon>
        <taxon>Clostridia</taxon>
        <taxon>Peptostreptococcales</taxon>
        <taxon>Filifactoraceae</taxon>
        <taxon>Filifactor</taxon>
    </lineage>
</organism>
<dbReference type="PANTHER" id="PTHR11476:SF7">
    <property type="entry name" value="HISTIDINE--TRNA LIGASE"/>
    <property type="match status" value="1"/>
</dbReference>
<dbReference type="HOGENOM" id="CLU_025113_3_0_9"/>
<keyword evidence="5" id="KW-0648">Protein biosynthesis</keyword>
<dbReference type="PANTHER" id="PTHR11476">
    <property type="entry name" value="HISTIDYL-TRNA SYNTHETASE"/>
    <property type="match status" value="1"/>
</dbReference>
<dbReference type="STRING" id="546269.HMPREF0389_00985"/>
<reference evidence="11" key="1">
    <citation type="submission" date="2010-12" db="EMBL/GenBank/DDBJ databases">
        <title>The genome sequence of Filifactor alocis strain ATCC 35896.</title>
        <authorList>
            <consortium name="The Broad Institute Genome Sequencing Platform"/>
            <person name="Ward D."/>
            <person name="Earl A."/>
            <person name="Feldgarden M."/>
            <person name="Young S.K."/>
            <person name="Gargeya S."/>
            <person name="Zeng Q."/>
            <person name="Alvarado L."/>
            <person name="Berlin A."/>
            <person name="Bochicchio J."/>
            <person name="Chapman S.B."/>
            <person name="Chen Z."/>
            <person name="Freedman E."/>
            <person name="Gellesch M."/>
            <person name="Goldberg J."/>
            <person name="Griggs A."/>
            <person name="Gujja S."/>
            <person name="Heilman E."/>
            <person name="Heiman D."/>
            <person name="Howarth C."/>
            <person name="Mehta T."/>
            <person name="Neiman D."/>
            <person name="Pearson M."/>
            <person name="Roberts A."/>
            <person name="Saif S."/>
            <person name="Shea T."/>
            <person name="Shenoy N."/>
            <person name="Sisk P."/>
            <person name="Stolte C."/>
            <person name="Sykes S."/>
            <person name="White J."/>
            <person name="Yandava C."/>
            <person name="Izard J."/>
            <person name="Blanton J.M."/>
            <person name="Baranova O.V."/>
            <person name="Tanner A.C."/>
            <person name="Dewhirst F.E."/>
            <person name="Haas B."/>
            <person name="Nusbaum C."/>
            <person name="Birren B."/>
        </authorList>
    </citation>
    <scope>NUCLEOTIDE SEQUENCE [LARGE SCALE GENOMIC DNA]</scope>
    <source>
        <strain evidence="11">ATCC 35896 / D40 B5</strain>
    </source>
</reference>
<dbReference type="PATRIC" id="fig|546269.5.peg.1496"/>
<dbReference type="Pfam" id="PF13393">
    <property type="entry name" value="tRNA-synt_His"/>
    <property type="match status" value="1"/>
</dbReference>
<evidence type="ECO:0000256" key="8">
    <source>
        <dbReference type="PIRSR" id="PIRSR001549-1"/>
    </source>
</evidence>
<dbReference type="OrthoDB" id="9800814at2"/>
<protein>
    <recommendedName>
        <fullName evidence="2 7">Histidine--tRNA ligase</fullName>
        <ecNumber evidence="2 7">6.1.1.21</ecNumber>
    </recommendedName>
</protein>
<keyword evidence="4" id="KW-0067">ATP-binding</keyword>
<accession>D6GQL0</accession>
<dbReference type="EC" id="6.1.1.21" evidence="2 7"/>
<evidence type="ECO:0000256" key="6">
    <source>
        <dbReference type="ARBA" id="ARBA00047639"/>
    </source>
</evidence>
<evidence type="ECO:0000313" key="10">
    <source>
        <dbReference type="EMBL" id="EFE29063.2"/>
    </source>
</evidence>
<feature type="domain" description="Aminoacyl-transfer RNA synthetases class-II family profile" evidence="9">
    <location>
        <begin position="1"/>
        <end position="333"/>
    </location>
</feature>
<dbReference type="Proteomes" id="UP000007468">
    <property type="component" value="Chromosome"/>
</dbReference>
<dbReference type="GO" id="GO:0005524">
    <property type="term" value="F:ATP binding"/>
    <property type="evidence" value="ECO:0007669"/>
    <property type="project" value="UniProtKB-KW"/>
</dbReference>
<comment type="similarity">
    <text evidence="1">Belongs to the class-II aminoacyl-tRNA synthetase family.</text>
</comment>
<dbReference type="AlphaFoldDB" id="D6GQL0"/>
<dbReference type="RefSeq" id="WP_014262975.1">
    <property type="nucleotide sequence ID" value="NC_016630.1"/>
</dbReference>
<evidence type="ECO:0000313" key="11">
    <source>
        <dbReference type="Proteomes" id="UP000007468"/>
    </source>
</evidence>
<proteinExistence type="inferred from homology"/>
<dbReference type="GO" id="GO:0004821">
    <property type="term" value="F:histidine-tRNA ligase activity"/>
    <property type="evidence" value="ECO:0007669"/>
    <property type="project" value="UniProtKB-UniRule"/>
</dbReference>
<dbReference type="InterPro" id="IPR041715">
    <property type="entry name" value="HisRS-like_core"/>
</dbReference>
<evidence type="ECO:0000256" key="3">
    <source>
        <dbReference type="ARBA" id="ARBA00022741"/>
    </source>
</evidence>
<sequence>MQKLSSKPAKGTQDLLPQDMKLRNWVTKKIIEAYTSRGYTQIETPMLENLDNLTNSEGGENLRMIFKVLKRGEKLDWSKAQTENDLSDLGLRFDLTLPLSRFYANNMNELTKPFKAFQIGNVFRAERNQKGRYRQFVQCDIDTLGDSGIYAEIDLMLTVPKALYNIGFKDFVIKLNDRRILKDLVIDAGFAEEDFETVCITADKKDKIGEEGVVKELLEKGYAEETIKRFLENLTTPLEQLTTPYAEDLKLLTSIISKYYPIQFDATLVRGMGYYTGPIFEIETPKFGGAVAGGGRYDGLLNKFSKESIPAVGFSIGFERIIGILKDQNFVVPEERETYAILFAEDSFYEKALTIANEKIEQGNIASIYKIKSNRIGKEVANFKKSGYEVIVADEQ</sequence>
<feature type="binding site" evidence="8">
    <location>
        <position position="124"/>
    </location>
    <ligand>
        <name>L-histidine</name>
        <dbReference type="ChEBI" id="CHEBI:57595"/>
    </ligand>
</feature>
<keyword evidence="3" id="KW-0547">Nucleotide-binding</keyword>
<feature type="binding site" evidence="8">
    <location>
        <position position="270"/>
    </location>
    <ligand>
        <name>L-histidine</name>
        <dbReference type="ChEBI" id="CHEBI:57595"/>
    </ligand>
</feature>
<evidence type="ECO:0000256" key="1">
    <source>
        <dbReference type="ARBA" id="ARBA00008226"/>
    </source>
</evidence>
<gene>
    <name evidence="10" type="primary">hisS</name>
    <name evidence="10" type="ordered locus">HMPREF0389_00985</name>
</gene>
<dbReference type="PIRSF" id="PIRSF001549">
    <property type="entry name" value="His-tRNA_synth"/>
    <property type="match status" value="1"/>
</dbReference>
<dbReference type="GO" id="GO:0006427">
    <property type="term" value="P:histidyl-tRNA aminoacylation"/>
    <property type="evidence" value="ECO:0007669"/>
    <property type="project" value="UniProtKB-UniRule"/>
</dbReference>
<dbReference type="eggNOG" id="COG0124">
    <property type="taxonomic scope" value="Bacteria"/>
</dbReference>
<evidence type="ECO:0000256" key="7">
    <source>
        <dbReference type="NCBIfam" id="TIGR00442"/>
    </source>
</evidence>
<keyword evidence="10" id="KW-0436">Ligase</keyword>
<evidence type="ECO:0000256" key="2">
    <source>
        <dbReference type="ARBA" id="ARBA00012815"/>
    </source>
</evidence>
<feature type="binding site" evidence="8">
    <location>
        <begin position="274"/>
        <end position="275"/>
    </location>
    <ligand>
        <name>L-histidine</name>
        <dbReference type="ChEBI" id="CHEBI:57595"/>
    </ligand>
</feature>
<keyword evidence="11" id="KW-1185">Reference proteome</keyword>
<feature type="binding site" evidence="8">
    <location>
        <position position="138"/>
    </location>
    <ligand>
        <name>L-histidine</name>
        <dbReference type="ChEBI" id="CHEBI:57595"/>
    </ligand>
</feature>
<dbReference type="PROSITE" id="PS50862">
    <property type="entry name" value="AA_TRNA_LIGASE_II"/>
    <property type="match status" value="1"/>
</dbReference>
<dbReference type="InterPro" id="IPR006195">
    <property type="entry name" value="aa-tRNA-synth_II"/>
</dbReference>
<dbReference type="InterPro" id="IPR045864">
    <property type="entry name" value="aa-tRNA-synth_II/BPL/LPL"/>
</dbReference>
<dbReference type="SUPFAM" id="SSF55681">
    <property type="entry name" value="Class II aaRS and biotin synthetases"/>
    <property type="match status" value="1"/>
</dbReference>